<dbReference type="PANTHER" id="PTHR33148">
    <property type="entry name" value="PLASTID MOVEMENT IMPAIRED PROTEIN-RELATED"/>
    <property type="match status" value="1"/>
</dbReference>
<dbReference type="InterPro" id="IPR025322">
    <property type="entry name" value="PADRE_dom"/>
</dbReference>
<sequence length="210" mass="23603">MGNCLFGGLGDEEDLLIKVIKSDGGVLEFYSPVTAGSVSHEFTDHALFSALDLLWKPLPNHHLLVPGQSYYLFPNNVSEELKTFVGSCHVRSNSESFSATMTPYRMSLDYNHRVLKRSCTDVFSRNNYTRTRQKEKRTRRRRTSSKSGIWKVKLVINTEELLQILSEDGRINELIESVRVVAKGENGVTSSITSGSSENVLSVVHTLDFD</sequence>
<accession>A0ABM0WNP1</accession>
<evidence type="ECO:0000313" key="2">
    <source>
        <dbReference type="RefSeq" id="XP_010473735.1"/>
    </source>
</evidence>
<dbReference type="RefSeq" id="XP_010473735.1">
    <property type="nucleotide sequence ID" value="XM_010475433.2"/>
</dbReference>
<reference evidence="2" key="2">
    <citation type="submission" date="2025-08" db="UniProtKB">
        <authorList>
            <consortium name="RefSeq"/>
        </authorList>
    </citation>
    <scope>IDENTIFICATION</scope>
    <source>
        <tissue evidence="2">Leaf</tissue>
    </source>
</reference>
<dbReference type="GeneID" id="104753138"/>
<gene>
    <name evidence="2" type="primary">LOC104753138</name>
</gene>
<dbReference type="PANTHER" id="PTHR33148:SF48">
    <property type="entry name" value="DUF4228 DOMAIN PROTEIN"/>
    <property type="match status" value="1"/>
</dbReference>
<evidence type="ECO:0000313" key="1">
    <source>
        <dbReference type="Proteomes" id="UP000694864"/>
    </source>
</evidence>
<proteinExistence type="predicted"/>
<reference evidence="1" key="1">
    <citation type="journal article" date="2014" name="Nat. Commun.">
        <title>The emerging biofuel crop Camelina sativa retains a highly undifferentiated hexaploid genome structure.</title>
        <authorList>
            <person name="Kagale S."/>
            <person name="Koh C."/>
            <person name="Nixon J."/>
            <person name="Bollina V."/>
            <person name="Clarke W.E."/>
            <person name="Tuteja R."/>
            <person name="Spillane C."/>
            <person name="Robinson S.J."/>
            <person name="Links M.G."/>
            <person name="Clarke C."/>
            <person name="Higgins E.E."/>
            <person name="Huebert T."/>
            <person name="Sharpe A.G."/>
            <person name="Parkin I.A."/>
        </authorList>
    </citation>
    <scope>NUCLEOTIDE SEQUENCE [LARGE SCALE GENOMIC DNA]</scope>
    <source>
        <strain evidence="1">cv. DH55</strain>
    </source>
</reference>
<keyword evidence="1" id="KW-1185">Reference proteome</keyword>
<protein>
    <submittedName>
        <fullName evidence="2">Uncharacterized protein LOC104753138</fullName>
    </submittedName>
</protein>
<dbReference type="Proteomes" id="UP000694864">
    <property type="component" value="Chromosome 16"/>
</dbReference>
<organism evidence="1 2">
    <name type="scientific">Camelina sativa</name>
    <name type="common">False flax</name>
    <name type="synonym">Myagrum sativum</name>
    <dbReference type="NCBI Taxonomy" id="90675"/>
    <lineage>
        <taxon>Eukaryota</taxon>
        <taxon>Viridiplantae</taxon>
        <taxon>Streptophyta</taxon>
        <taxon>Embryophyta</taxon>
        <taxon>Tracheophyta</taxon>
        <taxon>Spermatophyta</taxon>
        <taxon>Magnoliopsida</taxon>
        <taxon>eudicotyledons</taxon>
        <taxon>Gunneridae</taxon>
        <taxon>Pentapetalae</taxon>
        <taxon>rosids</taxon>
        <taxon>malvids</taxon>
        <taxon>Brassicales</taxon>
        <taxon>Brassicaceae</taxon>
        <taxon>Camelineae</taxon>
        <taxon>Camelina</taxon>
    </lineage>
</organism>
<name>A0ABM0WNP1_CAMSA</name>
<dbReference type="Pfam" id="PF14009">
    <property type="entry name" value="PADRE"/>
    <property type="match status" value="1"/>
</dbReference>